<gene>
    <name evidence="10" type="ORF">SAMN05192534_11368</name>
</gene>
<evidence type="ECO:0000256" key="2">
    <source>
        <dbReference type="ARBA" id="ARBA00004948"/>
    </source>
</evidence>
<comment type="similarity">
    <text evidence="3">Belongs to the TenA family.</text>
</comment>
<dbReference type="UniPathway" id="UPA00060"/>
<dbReference type="Proteomes" id="UP000199163">
    <property type="component" value="Unassembled WGS sequence"/>
</dbReference>
<dbReference type="EMBL" id="FNDK01000013">
    <property type="protein sequence ID" value="SDH86818.1"/>
    <property type="molecule type" value="Genomic_DNA"/>
</dbReference>
<dbReference type="Pfam" id="PF03070">
    <property type="entry name" value="TENA_THI-4"/>
    <property type="match status" value="1"/>
</dbReference>
<comment type="subunit">
    <text evidence="4">Homotetramer.</text>
</comment>
<comment type="pathway">
    <text evidence="2">Cofactor biosynthesis; thiamine diphosphate biosynthesis.</text>
</comment>
<sequence>MSTFTTSVKYPRLRHCTLIEKEDTNSILMIVGSNYFEIDEEMGSREKFLEVKSYFDGRHSIKEISNLTEVSEEDLISIVTEFEEMGLLRSEESVHLIKKEDFINQIEESCIMWAQQIGYHRLFGQIESGEARKEVFQGYILETYHYVKSARKHISTALAHCTNDHHEELLTDFFNDEYNHYPLMLESLERMGIPKDRVESAHPIIGTMSLINMLCEIGRQSTLAYIACTSLFEAREEDFEQSKTSLERLAEAAGFKASDVAPVIEHMRGDVEADHNSLLEEALADIEYINAEEAHFAVNCLHDLKHSFDQFHDQILEYYSDISNYIPRLKVDYFSL</sequence>
<evidence type="ECO:0000256" key="4">
    <source>
        <dbReference type="ARBA" id="ARBA00011881"/>
    </source>
</evidence>
<dbReference type="OrthoDB" id="505884at2"/>
<comment type="catalytic activity">
    <reaction evidence="8">
        <text>thiamine + H2O = 5-(2-hydroxyethyl)-4-methylthiazole + 4-amino-5-hydroxymethyl-2-methylpyrimidine + H(+)</text>
        <dbReference type="Rhea" id="RHEA:17509"/>
        <dbReference type="ChEBI" id="CHEBI:15377"/>
        <dbReference type="ChEBI" id="CHEBI:15378"/>
        <dbReference type="ChEBI" id="CHEBI:16892"/>
        <dbReference type="ChEBI" id="CHEBI:17957"/>
        <dbReference type="ChEBI" id="CHEBI:18385"/>
        <dbReference type="EC" id="3.5.99.2"/>
    </reaction>
</comment>
<organism evidence="10 11">
    <name type="scientific">Alteribacillus persepolensis</name>
    <dbReference type="NCBI Taxonomy" id="568899"/>
    <lineage>
        <taxon>Bacteria</taxon>
        <taxon>Bacillati</taxon>
        <taxon>Bacillota</taxon>
        <taxon>Bacilli</taxon>
        <taxon>Bacillales</taxon>
        <taxon>Bacillaceae</taxon>
        <taxon>Alteribacillus</taxon>
    </lineage>
</organism>
<dbReference type="RefSeq" id="WP_091273975.1">
    <property type="nucleotide sequence ID" value="NZ_FNDK01000013.1"/>
</dbReference>
<dbReference type="SUPFAM" id="SSF48613">
    <property type="entry name" value="Heme oxygenase-like"/>
    <property type="match status" value="1"/>
</dbReference>
<dbReference type="GO" id="GO:0009228">
    <property type="term" value="P:thiamine biosynthetic process"/>
    <property type="evidence" value="ECO:0007669"/>
    <property type="project" value="UniProtKB-KW"/>
</dbReference>
<dbReference type="EC" id="3.5.99.2" evidence="5"/>
<name>A0A1G8FXD6_9BACI</name>
<dbReference type="GO" id="GO:0009229">
    <property type="term" value="P:thiamine diphosphate biosynthetic process"/>
    <property type="evidence" value="ECO:0007669"/>
    <property type="project" value="UniProtKB-UniPathway"/>
</dbReference>
<dbReference type="STRING" id="568899.SAMN05192534_11368"/>
<evidence type="ECO:0000256" key="6">
    <source>
        <dbReference type="ARBA" id="ARBA00013647"/>
    </source>
</evidence>
<dbReference type="AlphaFoldDB" id="A0A1G8FXD6"/>
<evidence type="ECO:0000256" key="7">
    <source>
        <dbReference type="ARBA" id="ARBA00022977"/>
    </source>
</evidence>
<dbReference type="Gene3D" id="1.20.910.10">
    <property type="entry name" value="Heme oxygenase-like"/>
    <property type="match status" value="1"/>
</dbReference>
<comment type="catalytic activity">
    <reaction evidence="1">
        <text>4-amino-5-aminomethyl-2-methylpyrimidine + H2O = 4-amino-5-hydroxymethyl-2-methylpyrimidine + NH4(+)</text>
        <dbReference type="Rhea" id="RHEA:31799"/>
        <dbReference type="ChEBI" id="CHEBI:15377"/>
        <dbReference type="ChEBI" id="CHEBI:16892"/>
        <dbReference type="ChEBI" id="CHEBI:28938"/>
        <dbReference type="ChEBI" id="CHEBI:63416"/>
        <dbReference type="EC" id="3.5.99.2"/>
    </reaction>
</comment>
<keyword evidence="11" id="KW-1185">Reference proteome</keyword>
<evidence type="ECO:0000256" key="1">
    <source>
        <dbReference type="ARBA" id="ARBA00001881"/>
    </source>
</evidence>
<protein>
    <recommendedName>
        <fullName evidence="6">Aminopyrimidine aminohydrolase</fullName>
        <ecNumber evidence="5">3.5.99.2</ecNumber>
    </recommendedName>
</protein>
<evidence type="ECO:0000256" key="5">
    <source>
        <dbReference type="ARBA" id="ARBA00012684"/>
    </source>
</evidence>
<proteinExistence type="inferred from homology"/>
<dbReference type="GO" id="GO:0050334">
    <property type="term" value="F:thiaminase activity"/>
    <property type="evidence" value="ECO:0007669"/>
    <property type="project" value="UniProtKB-EC"/>
</dbReference>
<evidence type="ECO:0000256" key="3">
    <source>
        <dbReference type="ARBA" id="ARBA00010264"/>
    </source>
</evidence>
<evidence type="ECO:0000256" key="8">
    <source>
        <dbReference type="ARBA" id="ARBA00048337"/>
    </source>
</evidence>
<reference evidence="10 11" key="1">
    <citation type="submission" date="2016-10" db="EMBL/GenBank/DDBJ databases">
        <authorList>
            <person name="de Groot N.N."/>
        </authorList>
    </citation>
    <scope>NUCLEOTIDE SEQUENCE [LARGE SCALE GENOMIC DNA]</scope>
    <source>
        <strain evidence="10 11">DSM 21632</strain>
    </source>
</reference>
<feature type="domain" description="Thiaminase-2/PQQC" evidence="9">
    <location>
        <begin position="113"/>
        <end position="228"/>
    </location>
</feature>
<dbReference type="InterPro" id="IPR016084">
    <property type="entry name" value="Haem_Oase-like_multi-hlx"/>
</dbReference>
<accession>A0A1G8FXD6</accession>
<evidence type="ECO:0000259" key="9">
    <source>
        <dbReference type="Pfam" id="PF03070"/>
    </source>
</evidence>
<evidence type="ECO:0000313" key="11">
    <source>
        <dbReference type="Proteomes" id="UP000199163"/>
    </source>
</evidence>
<evidence type="ECO:0000313" key="10">
    <source>
        <dbReference type="EMBL" id="SDH86818.1"/>
    </source>
</evidence>
<dbReference type="InterPro" id="IPR004305">
    <property type="entry name" value="Thiaminase-2/PQQC"/>
</dbReference>
<keyword evidence="7" id="KW-0784">Thiamine biosynthesis</keyword>